<feature type="transmembrane region" description="Helical" evidence="7">
    <location>
        <begin position="241"/>
        <end position="264"/>
    </location>
</feature>
<dbReference type="GO" id="GO:0005524">
    <property type="term" value="F:ATP binding"/>
    <property type="evidence" value="ECO:0007669"/>
    <property type="project" value="UniProtKB-KW"/>
</dbReference>
<dbReference type="PROSITE" id="PS50929">
    <property type="entry name" value="ABC_TM1F"/>
    <property type="match status" value="1"/>
</dbReference>
<sequence>MRAGIRLVGRGAPVAAGGFGLVTLAAGAAPIATAWLLKLVLDAVAAGGASRAEVLWAGVGLGLAGLVTAVLPRVGDYLRAQVARKVALVADDELYQAVGRQVGLARLEDPVFLDRLRLAQQAAAMPVQLVEAGFGLARGVLLAVGFIGSLWPVSAQLTGLVLLSAGPVLLGELALARRRAGVHLQIGPAERRELFYRGLLDSAEAAKEIRLFGLAGFLRERMLGERRAADRTLRGTDRRELAVQGGLALLNAVVAGAGLLWAVRGAYAGQLSAGDVAMVIAALAGVQSGVNAIVNALAQGHEQLLLFDHLVAVTTAPPDLPQLGAGPVPPLRDGIELRDVWFRYSDEHPWVLRGVDLHVPAGAAVGLVGLNGSGKSTIVKLLCRFYDPTRGAVLWDGVDVRELDVAQLRRRIGAVFQDYMEYDLSAAENIAVGDLTALGDRERLVAAATRAGVHPVLDGLPHGYDTLLTRLFFGESDQGDATTGVRLSGGQWQRVALARAYLRGRHDLMILDEPSAGLDAEAEAEVHQALRAHRGGRTSVLVSHRLGTLRDADMLVVLSDGRVAEQGTHRELLAADGVYARLFRLQADGYQDDAALVPAERP</sequence>
<keyword evidence="11" id="KW-1185">Reference proteome</keyword>
<dbReference type="EMBL" id="BONJ01000028">
    <property type="protein sequence ID" value="GIG16510.1"/>
    <property type="molecule type" value="Genomic_DNA"/>
</dbReference>
<feature type="transmembrane region" description="Helical" evidence="7">
    <location>
        <begin position="157"/>
        <end position="176"/>
    </location>
</feature>
<dbReference type="PROSITE" id="PS50893">
    <property type="entry name" value="ABC_TRANSPORTER_2"/>
    <property type="match status" value="1"/>
</dbReference>
<evidence type="ECO:0000259" key="9">
    <source>
        <dbReference type="PROSITE" id="PS50929"/>
    </source>
</evidence>
<comment type="subcellular location">
    <subcellularLocation>
        <location evidence="1">Cell membrane</location>
        <topology evidence="1">Multi-pass membrane protein</topology>
    </subcellularLocation>
</comment>
<proteinExistence type="predicted"/>
<dbReference type="Gene3D" id="1.20.1560.10">
    <property type="entry name" value="ABC transporter type 1, transmembrane domain"/>
    <property type="match status" value="1"/>
</dbReference>
<evidence type="ECO:0000256" key="3">
    <source>
        <dbReference type="ARBA" id="ARBA00022741"/>
    </source>
</evidence>
<dbReference type="InterPro" id="IPR036640">
    <property type="entry name" value="ABC1_TM_sf"/>
</dbReference>
<dbReference type="InterPro" id="IPR039421">
    <property type="entry name" value="Type_1_exporter"/>
</dbReference>
<feature type="transmembrane region" description="Helical" evidence="7">
    <location>
        <begin position="55"/>
        <end position="75"/>
    </location>
</feature>
<dbReference type="PANTHER" id="PTHR24221">
    <property type="entry name" value="ATP-BINDING CASSETTE SUB-FAMILY B"/>
    <property type="match status" value="1"/>
</dbReference>
<dbReference type="SUPFAM" id="SSF52540">
    <property type="entry name" value="P-loop containing nucleoside triphosphate hydrolases"/>
    <property type="match status" value="1"/>
</dbReference>
<dbReference type="SUPFAM" id="SSF90123">
    <property type="entry name" value="ABC transporter transmembrane region"/>
    <property type="match status" value="1"/>
</dbReference>
<evidence type="ECO:0000256" key="7">
    <source>
        <dbReference type="SAM" id="Phobius"/>
    </source>
</evidence>
<evidence type="ECO:0000256" key="2">
    <source>
        <dbReference type="ARBA" id="ARBA00022692"/>
    </source>
</evidence>
<keyword evidence="3" id="KW-0547">Nucleotide-binding</keyword>
<protein>
    <submittedName>
        <fullName evidence="10">Multidrug ABC transporter permease</fullName>
    </submittedName>
</protein>
<feature type="domain" description="ABC transporter" evidence="8">
    <location>
        <begin position="335"/>
        <end position="585"/>
    </location>
</feature>
<dbReference type="GO" id="GO:0005886">
    <property type="term" value="C:plasma membrane"/>
    <property type="evidence" value="ECO:0007669"/>
    <property type="project" value="UniProtKB-SubCell"/>
</dbReference>
<dbReference type="InterPro" id="IPR003439">
    <property type="entry name" value="ABC_transporter-like_ATP-bd"/>
</dbReference>
<evidence type="ECO:0000313" key="10">
    <source>
        <dbReference type="EMBL" id="GIG16510.1"/>
    </source>
</evidence>
<keyword evidence="6 7" id="KW-0472">Membrane</keyword>
<feature type="transmembrane region" description="Helical" evidence="7">
    <location>
        <begin position="12"/>
        <end position="35"/>
    </location>
</feature>
<dbReference type="PROSITE" id="PS00211">
    <property type="entry name" value="ABC_TRANSPORTER_1"/>
    <property type="match status" value="1"/>
</dbReference>
<dbReference type="InterPro" id="IPR017871">
    <property type="entry name" value="ABC_transporter-like_CS"/>
</dbReference>
<evidence type="ECO:0000313" key="11">
    <source>
        <dbReference type="Proteomes" id="UP000660339"/>
    </source>
</evidence>
<dbReference type="InterPro" id="IPR011527">
    <property type="entry name" value="ABC1_TM_dom"/>
</dbReference>
<dbReference type="GO" id="GO:0140359">
    <property type="term" value="F:ABC-type transporter activity"/>
    <property type="evidence" value="ECO:0007669"/>
    <property type="project" value="InterPro"/>
</dbReference>
<dbReference type="RefSeq" id="WP_239086688.1">
    <property type="nucleotide sequence ID" value="NZ_BAAATT010000005.1"/>
</dbReference>
<feature type="transmembrane region" description="Helical" evidence="7">
    <location>
        <begin position="129"/>
        <end position="151"/>
    </location>
</feature>
<dbReference type="AlphaFoldDB" id="A0A8J3LL22"/>
<evidence type="ECO:0000256" key="5">
    <source>
        <dbReference type="ARBA" id="ARBA00022989"/>
    </source>
</evidence>
<dbReference type="Pfam" id="PF00005">
    <property type="entry name" value="ABC_tran"/>
    <property type="match status" value="1"/>
</dbReference>
<dbReference type="SMART" id="SM00382">
    <property type="entry name" value="AAA"/>
    <property type="match status" value="1"/>
</dbReference>
<dbReference type="GO" id="GO:0016887">
    <property type="term" value="F:ATP hydrolysis activity"/>
    <property type="evidence" value="ECO:0007669"/>
    <property type="project" value="InterPro"/>
</dbReference>
<keyword evidence="2 7" id="KW-0812">Transmembrane</keyword>
<dbReference type="PANTHER" id="PTHR24221:SF654">
    <property type="entry name" value="ATP-BINDING CASSETTE SUB-FAMILY B MEMBER 6"/>
    <property type="match status" value="1"/>
</dbReference>
<keyword evidence="4" id="KW-0067">ATP-binding</keyword>
<dbReference type="Proteomes" id="UP000660339">
    <property type="component" value="Unassembled WGS sequence"/>
</dbReference>
<organism evidence="10 11">
    <name type="scientific">Catellatospora methionotrophica</name>
    <dbReference type="NCBI Taxonomy" id="121620"/>
    <lineage>
        <taxon>Bacteria</taxon>
        <taxon>Bacillati</taxon>
        <taxon>Actinomycetota</taxon>
        <taxon>Actinomycetes</taxon>
        <taxon>Micromonosporales</taxon>
        <taxon>Micromonosporaceae</taxon>
        <taxon>Catellatospora</taxon>
    </lineage>
</organism>
<evidence type="ECO:0000256" key="1">
    <source>
        <dbReference type="ARBA" id="ARBA00004651"/>
    </source>
</evidence>
<accession>A0A8J3LL22</accession>
<reference evidence="10" key="1">
    <citation type="submission" date="2021-01" db="EMBL/GenBank/DDBJ databases">
        <title>Whole genome shotgun sequence of Catellatospora methionotrophica NBRC 14553.</title>
        <authorList>
            <person name="Komaki H."/>
            <person name="Tamura T."/>
        </authorList>
    </citation>
    <scope>NUCLEOTIDE SEQUENCE</scope>
    <source>
        <strain evidence="10">NBRC 14553</strain>
    </source>
</reference>
<name>A0A8J3LL22_9ACTN</name>
<dbReference type="InterPro" id="IPR003593">
    <property type="entry name" value="AAA+_ATPase"/>
</dbReference>
<evidence type="ECO:0000256" key="4">
    <source>
        <dbReference type="ARBA" id="ARBA00022840"/>
    </source>
</evidence>
<comment type="caution">
    <text evidence="10">The sequence shown here is derived from an EMBL/GenBank/DDBJ whole genome shotgun (WGS) entry which is preliminary data.</text>
</comment>
<dbReference type="Gene3D" id="3.40.50.300">
    <property type="entry name" value="P-loop containing nucleotide triphosphate hydrolases"/>
    <property type="match status" value="1"/>
</dbReference>
<dbReference type="GO" id="GO:0034040">
    <property type="term" value="F:ATPase-coupled lipid transmembrane transporter activity"/>
    <property type="evidence" value="ECO:0007669"/>
    <property type="project" value="TreeGrafter"/>
</dbReference>
<feature type="domain" description="ABC transmembrane type-1" evidence="9">
    <location>
        <begin position="21"/>
        <end position="302"/>
    </location>
</feature>
<evidence type="ECO:0000259" key="8">
    <source>
        <dbReference type="PROSITE" id="PS50893"/>
    </source>
</evidence>
<evidence type="ECO:0000256" key="6">
    <source>
        <dbReference type="ARBA" id="ARBA00023136"/>
    </source>
</evidence>
<gene>
    <name evidence="10" type="ORF">Cme02nite_48420</name>
</gene>
<keyword evidence="5 7" id="KW-1133">Transmembrane helix</keyword>
<dbReference type="InterPro" id="IPR027417">
    <property type="entry name" value="P-loop_NTPase"/>
</dbReference>